<dbReference type="PANTHER" id="PTHR33990">
    <property type="entry name" value="PROTEIN YJDN-RELATED"/>
    <property type="match status" value="1"/>
</dbReference>
<feature type="domain" description="PhnB-like" evidence="1">
    <location>
        <begin position="3"/>
        <end position="138"/>
    </location>
</feature>
<gene>
    <name evidence="2" type="ORF">DXH78_05905</name>
</gene>
<evidence type="ECO:0000313" key="2">
    <source>
        <dbReference type="EMBL" id="RDV04156.1"/>
    </source>
</evidence>
<proteinExistence type="predicted"/>
<organism evidence="2 3">
    <name type="scientific">Undibacter mobilis</name>
    <dbReference type="NCBI Taxonomy" id="2292256"/>
    <lineage>
        <taxon>Bacteria</taxon>
        <taxon>Pseudomonadati</taxon>
        <taxon>Pseudomonadota</taxon>
        <taxon>Alphaproteobacteria</taxon>
        <taxon>Hyphomicrobiales</taxon>
        <taxon>Nitrobacteraceae</taxon>
        <taxon>Undibacter</taxon>
    </lineage>
</organism>
<sequence>MQVLPYLSFEGRCEEALEFYKKAIGARVEMLMHFKDAPADAGEPPEGCAGPMPPADKVMHSSFRVGASVVMATDGMASGKADFKGISLSLNADNEAHADKLFAALSEGGQVQMPMAKTFFAKKFGMVADKFGVCWMIIAE</sequence>
<dbReference type="InterPro" id="IPR029068">
    <property type="entry name" value="Glyas_Bleomycin-R_OHBP_Dase"/>
</dbReference>
<dbReference type="RefSeq" id="WP_115516183.1">
    <property type="nucleotide sequence ID" value="NZ_QRGO01000001.1"/>
</dbReference>
<comment type="caution">
    <text evidence="2">The sequence shown here is derived from an EMBL/GenBank/DDBJ whole genome shotgun (WGS) entry which is preliminary data.</text>
</comment>
<reference evidence="3" key="1">
    <citation type="submission" date="2018-08" db="EMBL/GenBank/DDBJ databases">
        <authorList>
            <person name="Kim S.-J."/>
            <person name="Jung G.-Y."/>
        </authorList>
    </citation>
    <scope>NUCLEOTIDE SEQUENCE [LARGE SCALE GENOMIC DNA]</scope>
    <source>
        <strain evidence="3">GY_H</strain>
    </source>
</reference>
<accession>A0A371B984</accession>
<dbReference type="OrthoDB" id="9795306at2"/>
<dbReference type="Pfam" id="PF06983">
    <property type="entry name" value="3-dmu-9_3-mt"/>
    <property type="match status" value="1"/>
</dbReference>
<protein>
    <submittedName>
        <fullName evidence="2">VOC family protein</fullName>
    </submittedName>
</protein>
<dbReference type="CDD" id="cd06588">
    <property type="entry name" value="PhnB_like"/>
    <property type="match status" value="1"/>
</dbReference>
<keyword evidence="3" id="KW-1185">Reference proteome</keyword>
<dbReference type="SUPFAM" id="SSF54593">
    <property type="entry name" value="Glyoxalase/Bleomycin resistance protein/Dihydroxybiphenyl dioxygenase"/>
    <property type="match status" value="1"/>
</dbReference>
<dbReference type="PANTHER" id="PTHR33990:SF1">
    <property type="entry name" value="PROTEIN YJDN"/>
    <property type="match status" value="1"/>
</dbReference>
<evidence type="ECO:0000259" key="1">
    <source>
        <dbReference type="Pfam" id="PF06983"/>
    </source>
</evidence>
<dbReference type="InterPro" id="IPR028973">
    <property type="entry name" value="PhnB-like"/>
</dbReference>
<dbReference type="Gene3D" id="3.10.180.10">
    <property type="entry name" value="2,3-Dihydroxybiphenyl 1,2-Dioxygenase, domain 1"/>
    <property type="match status" value="1"/>
</dbReference>
<evidence type="ECO:0000313" key="3">
    <source>
        <dbReference type="Proteomes" id="UP000263993"/>
    </source>
</evidence>
<dbReference type="AlphaFoldDB" id="A0A371B984"/>
<dbReference type="EMBL" id="QRGO01000001">
    <property type="protein sequence ID" value="RDV04156.1"/>
    <property type="molecule type" value="Genomic_DNA"/>
</dbReference>
<name>A0A371B984_9BRAD</name>
<dbReference type="Proteomes" id="UP000263993">
    <property type="component" value="Unassembled WGS sequence"/>
</dbReference>